<feature type="transmembrane region" description="Helical" evidence="1">
    <location>
        <begin position="358"/>
        <end position="379"/>
    </location>
</feature>
<organism evidence="2 3">
    <name type="scientific">Rhodococcus rhodnii</name>
    <dbReference type="NCBI Taxonomy" id="38312"/>
    <lineage>
        <taxon>Bacteria</taxon>
        <taxon>Bacillati</taxon>
        <taxon>Actinomycetota</taxon>
        <taxon>Actinomycetes</taxon>
        <taxon>Mycobacteriales</taxon>
        <taxon>Nocardiaceae</taxon>
        <taxon>Rhodococcus</taxon>
    </lineage>
</organism>
<evidence type="ECO:0000313" key="2">
    <source>
        <dbReference type="EMBL" id="TXG89595.1"/>
    </source>
</evidence>
<dbReference type="EMBL" id="QRCM01000001">
    <property type="protein sequence ID" value="TXG89595.1"/>
    <property type="molecule type" value="Genomic_DNA"/>
</dbReference>
<evidence type="ECO:0000256" key="1">
    <source>
        <dbReference type="SAM" id="Phobius"/>
    </source>
</evidence>
<sequence>MSAPAAVRGTVVQSSPLAGWGTLARIAFRNERLAIPVTAIVFVLMYVSTAAALTEAYGTQQSRDALAATAGTNQAFLLLLGPLDHTQSVASVMSWRIGLFLVTTLAVLVVLTVVRHSRKDEELGRLELVRSGRVGALAPIAVAIAYGATLSVVTGAAAAATFLAYGGDGMSSLAVGMQYIGVGLAASGIAAVTAQIATTARTANTIGTVVVVAGYALRGGGDVEESLGWLRWLSPVGWAQEIDPFGANRWWPALLCVLLFLVTAGAAVWMQVHRDLGGGLIAPRPGPAGSTRLKGPLSLTFRMHTGAWASWTIAVAAYSALVGFLLTSVDSLAGDSDQMQQLIEQLGGSGALADSMQVVISGFIALAAAAWAVTVATHMRSDETAGRVETTLATRVSRRALFGSAGFVTFLGVAAMLVLSGLCMGVAHTITSGNWGDVGRGVAAFAVQIPAALVVGAVALVLYAWLPRMTGLSWGVLVVVLVVGLFGELLRLPQWVRDISPFTHTPAVPLDSVDPVPLIAMSVVAGVLFAVATVGFGRRDIPS</sequence>
<feature type="transmembrane region" description="Helical" evidence="1">
    <location>
        <begin position="400"/>
        <end position="430"/>
    </location>
</feature>
<feature type="transmembrane region" description="Helical" evidence="1">
    <location>
        <begin position="442"/>
        <end position="465"/>
    </location>
</feature>
<accession>A0A6P2CAN3</accession>
<feature type="transmembrane region" description="Helical" evidence="1">
    <location>
        <begin position="33"/>
        <end position="53"/>
    </location>
</feature>
<dbReference type="AlphaFoldDB" id="A0A6P2CAN3"/>
<feature type="transmembrane region" description="Helical" evidence="1">
    <location>
        <begin position="203"/>
        <end position="221"/>
    </location>
</feature>
<name>A0A6P2CAN3_9NOCA</name>
<reference evidence="2 3" key="1">
    <citation type="submission" date="2018-07" db="EMBL/GenBank/DDBJ databases">
        <title>Genome sequence of Rhodococcus rhodnii ATCC 35071 from Rhodnius prolixus.</title>
        <authorList>
            <person name="Patel V."/>
            <person name="Vogel K.J."/>
        </authorList>
    </citation>
    <scope>NUCLEOTIDE SEQUENCE [LARGE SCALE GENOMIC DNA]</scope>
    <source>
        <strain evidence="2 3">ATCC 35071</strain>
    </source>
</reference>
<keyword evidence="1" id="KW-1133">Transmembrane helix</keyword>
<feature type="transmembrane region" description="Helical" evidence="1">
    <location>
        <begin position="95"/>
        <end position="114"/>
    </location>
</feature>
<dbReference type="Proteomes" id="UP000471120">
    <property type="component" value="Unassembled WGS sequence"/>
</dbReference>
<gene>
    <name evidence="2" type="ORF">DW322_04360</name>
</gene>
<feature type="transmembrane region" description="Helical" evidence="1">
    <location>
        <begin position="308"/>
        <end position="329"/>
    </location>
</feature>
<feature type="transmembrane region" description="Helical" evidence="1">
    <location>
        <begin position="472"/>
        <end position="496"/>
    </location>
</feature>
<proteinExistence type="predicted"/>
<dbReference type="RefSeq" id="WP_010840410.1">
    <property type="nucleotide sequence ID" value="NZ_QRCM01000001.1"/>
</dbReference>
<feature type="transmembrane region" description="Helical" evidence="1">
    <location>
        <begin position="177"/>
        <end position="196"/>
    </location>
</feature>
<feature type="transmembrane region" description="Helical" evidence="1">
    <location>
        <begin position="134"/>
        <end position="165"/>
    </location>
</feature>
<feature type="transmembrane region" description="Helical" evidence="1">
    <location>
        <begin position="516"/>
        <end position="537"/>
    </location>
</feature>
<feature type="transmembrane region" description="Helical" evidence="1">
    <location>
        <begin position="250"/>
        <end position="270"/>
    </location>
</feature>
<keyword evidence="1" id="KW-0472">Membrane</keyword>
<evidence type="ECO:0000313" key="3">
    <source>
        <dbReference type="Proteomes" id="UP000471120"/>
    </source>
</evidence>
<protein>
    <submittedName>
        <fullName evidence="2">ABC transporter permease</fullName>
    </submittedName>
</protein>
<keyword evidence="1" id="KW-0812">Transmembrane</keyword>
<comment type="caution">
    <text evidence="2">The sequence shown here is derived from an EMBL/GenBank/DDBJ whole genome shotgun (WGS) entry which is preliminary data.</text>
</comment>